<dbReference type="PANTHER" id="PTHR46648">
    <property type="entry name" value="HIT FAMILY PROTEIN 1"/>
    <property type="match status" value="1"/>
</dbReference>
<dbReference type="InterPro" id="IPR001310">
    <property type="entry name" value="Histidine_triad_HIT"/>
</dbReference>
<dbReference type="PRINTS" id="PR00332">
    <property type="entry name" value="HISTRIAD"/>
</dbReference>
<dbReference type="PANTHER" id="PTHR46648:SF1">
    <property type="entry name" value="ADENOSINE 5'-MONOPHOSPHORAMIDASE HNT1"/>
    <property type="match status" value="1"/>
</dbReference>
<dbReference type="InterPro" id="IPR011146">
    <property type="entry name" value="HIT-like"/>
</dbReference>
<dbReference type="PROSITE" id="PS51084">
    <property type="entry name" value="HIT_2"/>
    <property type="match status" value="1"/>
</dbReference>
<evidence type="ECO:0000256" key="3">
    <source>
        <dbReference type="PROSITE-ProRule" id="PRU00464"/>
    </source>
</evidence>
<dbReference type="GO" id="GO:0009117">
    <property type="term" value="P:nucleotide metabolic process"/>
    <property type="evidence" value="ECO:0007669"/>
    <property type="project" value="TreeGrafter"/>
</dbReference>
<dbReference type="AlphaFoldDB" id="A1RYX9"/>
<keyword evidence="6" id="KW-1185">Reference proteome</keyword>
<dbReference type="HOGENOM" id="CLU_056776_3_3_2"/>
<evidence type="ECO:0000313" key="6">
    <source>
        <dbReference type="Proteomes" id="UP000000641"/>
    </source>
</evidence>
<dbReference type="Gene3D" id="3.30.428.10">
    <property type="entry name" value="HIT-like"/>
    <property type="match status" value="1"/>
</dbReference>
<sequence length="139" mass="15513">MEDCVFCRIVRGQLDAHFVYVGGRVVVFLDKYPVTRGHALVVPKDHYRDVFDAPGDVLSEMVFVAKVVALAQREALGARGVRLVMNSGREAGQEIFHAHMHVIPYGTERMDRRPLTRAEGEAVAEALRKALERLLGASR</sequence>
<dbReference type="EMBL" id="CP000505">
    <property type="protein sequence ID" value="ABL78409.1"/>
    <property type="molecule type" value="Genomic_DNA"/>
</dbReference>
<dbReference type="EnsemblBacteria" id="ABL78409">
    <property type="protein sequence ID" value="ABL78409"/>
    <property type="gene ID" value="Tpen_1009"/>
</dbReference>
<name>A1RYX9_THEPD</name>
<accession>A1RYX9</accession>
<dbReference type="InterPro" id="IPR036265">
    <property type="entry name" value="HIT-like_sf"/>
</dbReference>
<reference evidence="6" key="1">
    <citation type="journal article" date="2008" name="J. Bacteriol.">
        <title>Genome sequence of Thermofilum pendens reveals an exceptional loss of biosynthetic pathways without genome reduction.</title>
        <authorList>
            <person name="Anderson I."/>
            <person name="Rodriguez J."/>
            <person name="Susanti D."/>
            <person name="Porat I."/>
            <person name="Reich C."/>
            <person name="Ulrich L.E."/>
            <person name="Elkins J.G."/>
            <person name="Mavromatis K."/>
            <person name="Lykidis A."/>
            <person name="Kim E."/>
            <person name="Thompson L.S."/>
            <person name="Nolan M."/>
            <person name="Land M."/>
            <person name="Copeland A."/>
            <person name="Lapidus A."/>
            <person name="Lucas S."/>
            <person name="Detter C."/>
            <person name="Zhulin I.B."/>
            <person name="Olsen G.J."/>
            <person name="Whitman W."/>
            <person name="Mukhopadhyay B."/>
            <person name="Bristow J."/>
            <person name="Kyrpides N."/>
        </authorList>
    </citation>
    <scope>NUCLEOTIDE SEQUENCE [LARGE SCALE GENOMIC DNA]</scope>
    <source>
        <strain evidence="6">DSM 2475 / Hrk 5</strain>
    </source>
</reference>
<dbReference type="eggNOG" id="arCOG00419">
    <property type="taxonomic scope" value="Archaea"/>
</dbReference>
<gene>
    <name evidence="5" type="ordered locus">Tpen_1009</name>
</gene>
<feature type="active site" description="Tele-AMP-histidine intermediate" evidence="1">
    <location>
        <position position="99"/>
    </location>
</feature>
<proteinExistence type="predicted"/>
<evidence type="ECO:0000313" key="5">
    <source>
        <dbReference type="EMBL" id="ABL78409.1"/>
    </source>
</evidence>
<dbReference type="Proteomes" id="UP000000641">
    <property type="component" value="Chromosome"/>
</dbReference>
<evidence type="ECO:0000259" key="4">
    <source>
        <dbReference type="PROSITE" id="PS51084"/>
    </source>
</evidence>
<evidence type="ECO:0000256" key="2">
    <source>
        <dbReference type="PIRSR" id="PIRSR601310-3"/>
    </source>
</evidence>
<dbReference type="GO" id="GO:0003824">
    <property type="term" value="F:catalytic activity"/>
    <property type="evidence" value="ECO:0007669"/>
    <property type="project" value="InterPro"/>
</dbReference>
<dbReference type="STRING" id="368408.Tpen_1009"/>
<dbReference type="CDD" id="cd01277">
    <property type="entry name" value="HINT_subgroup"/>
    <property type="match status" value="1"/>
</dbReference>
<protein>
    <submittedName>
        <fullName evidence="5">Histidine triad (HIT) protein</fullName>
    </submittedName>
</protein>
<evidence type="ECO:0000256" key="1">
    <source>
        <dbReference type="PIRSR" id="PIRSR601310-1"/>
    </source>
</evidence>
<dbReference type="InterPro" id="IPR039384">
    <property type="entry name" value="HINT"/>
</dbReference>
<feature type="short sequence motif" description="Histidine triad motif" evidence="2 3">
    <location>
        <begin position="97"/>
        <end position="101"/>
    </location>
</feature>
<organism evidence="5 6">
    <name type="scientific">Thermofilum pendens (strain DSM 2475 / Hrk 5)</name>
    <dbReference type="NCBI Taxonomy" id="368408"/>
    <lineage>
        <taxon>Archaea</taxon>
        <taxon>Thermoproteota</taxon>
        <taxon>Thermoprotei</taxon>
        <taxon>Thermofilales</taxon>
        <taxon>Thermofilaceae</taxon>
        <taxon>Thermofilum</taxon>
    </lineage>
</organism>
<dbReference type="Pfam" id="PF01230">
    <property type="entry name" value="HIT"/>
    <property type="match status" value="1"/>
</dbReference>
<feature type="domain" description="HIT" evidence="4">
    <location>
        <begin position="5"/>
        <end position="112"/>
    </location>
</feature>
<dbReference type="KEGG" id="tpe:Tpen_1009"/>
<dbReference type="SUPFAM" id="SSF54197">
    <property type="entry name" value="HIT-like"/>
    <property type="match status" value="1"/>
</dbReference>